<gene>
    <name evidence="1" type="ORF">AALO_G00075460</name>
</gene>
<dbReference type="Proteomes" id="UP000823561">
    <property type="component" value="Chromosome 6"/>
</dbReference>
<organism evidence="1 2">
    <name type="scientific">Alosa alosa</name>
    <name type="common">allis shad</name>
    <dbReference type="NCBI Taxonomy" id="278164"/>
    <lineage>
        <taxon>Eukaryota</taxon>
        <taxon>Metazoa</taxon>
        <taxon>Chordata</taxon>
        <taxon>Craniata</taxon>
        <taxon>Vertebrata</taxon>
        <taxon>Euteleostomi</taxon>
        <taxon>Actinopterygii</taxon>
        <taxon>Neopterygii</taxon>
        <taxon>Teleostei</taxon>
        <taxon>Clupei</taxon>
        <taxon>Clupeiformes</taxon>
        <taxon>Clupeoidei</taxon>
        <taxon>Clupeidae</taxon>
        <taxon>Alosa</taxon>
    </lineage>
</organism>
<keyword evidence="2" id="KW-1185">Reference proteome</keyword>
<comment type="caution">
    <text evidence="1">The sequence shown here is derived from an EMBL/GenBank/DDBJ whole genome shotgun (WGS) entry which is preliminary data.</text>
</comment>
<dbReference type="PANTHER" id="PTHR46670:SF3">
    <property type="entry name" value="ENDONUCLEASE_EXONUCLEASE_PHOSPHATASE DOMAIN-CONTAINING PROTEIN"/>
    <property type="match status" value="1"/>
</dbReference>
<evidence type="ECO:0000313" key="2">
    <source>
        <dbReference type="Proteomes" id="UP000823561"/>
    </source>
</evidence>
<accession>A0AAV6GZK9</accession>
<reference evidence="1" key="1">
    <citation type="submission" date="2020-10" db="EMBL/GenBank/DDBJ databases">
        <title>Chromosome-scale genome assembly of the Allis shad, Alosa alosa.</title>
        <authorList>
            <person name="Margot Z."/>
            <person name="Christophe K."/>
            <person name="Cabau C."/>
            <person name="Louis A."/>
            <person name="Berthelot C."/>
            <person name="Parey E."/>
            <person name="Roest Crollius H."/>
            <person name="Montfort J."/>
            <person name="Robinson-Rechavi M."/>
            <person name="Bucao C."/>
            <person name="Bouchez O."/>
            <person name="Gislard M."/>
            <person name="Lluch J."/>
            <person name="Milhes M."/>
            <person name="Lampietro C."/>
            <person name="Lopez Roques C."/>
            <person name="Donnadieu C."/>
            <person name="Braasch I."/>
            <person name="Desvignes T."/>
            <person name="Postlethwait J."/>
            <person name="Bobe J."/>
            <person name="Guiguen Y."/>
        </authorList>
    </citation>
    <scope>NUCLEOTIDE SEQUENCE</scope>
    <source>
        <strain evidence="1">M-15738</strain>
        <tissue evidence="1">Blood</tissue>
    </source>
</reference>
<feature type="non-terminal residue" evidence="1">
    <location>
        <position position="234"/>
    </location>
</feature>
<name>A0AAV6GZK9_9TELE</name>
<evidence type="ECO:0000313" key="1">
    <source>
        <dbReference type="EMBL" id="KAG5279226.1"/>
    </source>
</evidence>
<dbReference type="AlphaFoldDB" id="A0AAV6GZK9"/>
<dbReference type="EMBL" id="JADWDJ010000006">
    <property type="protein sequence ID" value="KAG5279226.1"/>
    <property type="molecule type" value="Genomic_DNA"/>
</dbReference>
<sequence>MGFLYTAEQLQQLASSNASTSIDEAVLHLCQATGILRRKRYMHRGSRRSFTIYHQATEDAIPTLQSRCGSPVWSTPVGNSAPRKKVFHQHLITIRTMPVTATAAAVAAVATAPVTAATDSTCAGSGREANLCRVNLSNCGPFQERHEQDSSLVKFAVLNARSVSNKAFILNDRFTSHHLDFLFITESWLSGDDIIALGDLCPAHCSFLNSPRVSGRGGGLITVFKNSFKCRIVP</sequence>
<protein>
    <submittedName>
        <fullName evidence="1">Uncharacterized protein</fullName>
    </submittedName>
</protein>
<dbReference type="PANTHER" id="PTHR46670">
    <property type="entry name" value="ENDO/EXONUCLEASE/PHOSPHATASE DOMAIN-CONTAINING PROTEIN"/>
    <property type="match status" value="1"/>
</dbReference>
<proteinExistence type="predicted"/>